<gene>
    <name evidence="2" type="ORF">DGD08_16450</name>
</gene>
<dbReference type="Pfam" id="PF04397">
    <property type="entry name" value="LytTR"/>
    <property type="match status" value="1"/>
</dbReference>
<dbReference type="SMART" id="SM00850">
    <property type="entry name" value="LytTR"/>
    <property type="match status" value="1"/>
</dbReference>
<reference evidence="2 3" key="1">
    <citation type="journal article" date="2018" name="Nat. Biotechnol.">
        <title>A standardized bacterial taxonomy based on genome phylogeny substantially revises the tree of life.</title>
        <authorList>
            <person name="Parks D.H."/>
            <person name="Chuvochina M."/>
            <person name="Waite D.W."/>
            <person name="Rinke C."/>
            <person name="Skarshewski A."/>
            <person name="Chaumeil P.A."/>
            <person name="Hugenholtz P."/>
        </authorList>
    </citation>
    <scope>NUCLEOTIDE SEQUENCE [LARGE SCALE GENOMIC DNA]</scope>
    <source>
        <strain evidence="2">UBA8844</strain>
    </source>
</reference>
<dbReference type="SUPFAM" id="SSF52172">
    <property type="entry name" value="CheY-like"/>
    <property type="match status" value="1"/>
</dbReference>
<accession>A0A3D4VCG7</accession>
<dbReference type="EMBL" id="DPIY01000011">
    <property type="protein sequence ID" value="HCT58793.1"/>
    <property type="molecule type" value="Genomic_DNA"/>
</dbReference>
<evidence type="ECO:0000313" key="2">
    <source>
        <dbReference type="EMBL" id="HCT58793.1"/>
    </source>
</evidence>
<dbReference type="PROSITE" id="PS50930">
    <property type="entry name" value="HTH_LYTTR"/>
    <property type="match status" value="1"/>
</dbReference>
<dbReference type="Proteomes" id="UP000264071">
    <property type="component" value="Unassembled WGS sequence"/>
</dbReference>
<name>A0A3D4VCG7_9BACT</name>
<dbReference type="PANTHER" id="PTHR37299">
    <property type="entry name" value="TRANSCRIPTIONAL REGULATOR-RELATED"/>
    <property type="match status" value="1"/>
</dbReference>
<evidence type="ECO:0000313" key="3">
    <source>
        <dbReference type="Proteomes" id="UP000264071"/>
    </source>
</evidence>
<dbReference type="PANTHER" id="PTHR37299:SF1">
    <property type="entry name" value="STAGE 0 SPORULATION PROTEIN A HOMOLOG"/>
    <property type="match status" value="1"/>
</dbReference>
<sequence>MPLRVVVLGQVPPALEQQLGELAGSMDLTLIGPVSDLAAAQTALSSPVPDIAVVSTALLDGSAFSFIRGLAANQRPVSVIFVGSKDEDAVAAFELQATDFVLWPAPAARVHEALTRARQQVLQLALLRTADELQRLLGEATAAGGVDLGAVFNGRLAAASLAGASLGNGNGHADANGNGHGQRRRRTLGGASTGTLIATSPWRAAPRPLDGRVNRVREGAEEAVLDLSLEDGGRSAAGEGRPLRVLVREGRRTRFVPLADVDWFEADGNYIRVHAGGERYRTRGTITAIEAALDPRQFVRIHRRIVVNMDRVREMSPLPGGDGLLMLGNGSTLRLSRTYRSRVR</sequence>
<dbReference type="GO" id="GO:0000156">
    <property type="term" value="F:phosphorelay response regulator activity"/>
    <property type="evidence" value="ECO:0007669"/>
    <property type="project" value="InterPro"/>
</dbReference>
<dbReference type="Gene3D" id="2.40.50.1020">
    <property type="entry name" value="LytTr DNA-binding domain"/>
    <property type="match status" value="1"/>
</dbReference>
<protein>
    <recommendedName>
        <fullName evidence="1">HTH LytTR-type domain-containing protein</fullName>
    </recommendedName>
</protein>
<dbReference type="InterPro" id="IPR046947">
    <property type="entry name" value="LytR-like"/>
</dbReference>
<feature type="domain" description="HTH LytTR-type" evidence="1">
    <location>
        <begin position="245"/>
        <end position="344"/>
    </location>
</feature>
<dbReference type="InterPro" id="IPR007492">
    <property type="entry name" value="LytTR_DNA-bd_dom"/>
</dbReference>
<evidence type="ECO:0000259" key="1">
    <source>
        <dbReference type="PROSITE" id="PS50930"/>
    </source>
</evidence>
<proteinExistence type="predicted"/>
<dbReference type="InterPro" id="IPR011006">
    <property type="entry name" value="CheY-like_superfamily"/>
</dbReference>
<organism evidence="2 3">
    <name type="scientific">Gemmatimonas aurantiaca</name>
    <dbReference type="NCBI Taxonomy" id="173480"/>
    <lineage>
        <taxon>Bacteria</taxon>
        <taxon>Pseudomonadati</taxon>
        <taxon>Gemmatimonadota</taxon>
        <taxon>Gemmatimonadia</taxon>
        <taxon>Gemmatimonadales</taxon>
        <taxon>Gemmatimonadaceae</taxon>
        <taxon>Gemmatimonas</taxon>
    </lineage>
</organism>
<dbReference type="AlphaFoldDB" id="A0A3D4VCG7"/>
<dbReference type="Gene3D" id="3.40.50.2300">
    <property type="match status" value="1"/>
</dbReference>
<dbReference type="GO" id="GO:0003677">
    <property type="term" value="F:DNA binding"/>
    <property type="evidence" value="ECO:0007669"/>
    <property type="project" value="InterPro"/>
</dbReference>
<comment type="caution">
    <text evidence="2">The sequence shown here is derived from an EMBL/GenBank/DDBJ whole genome shotgun (WGS) entry which is preliminary data.</text>
</comment>